<evidence type="ECO:0008006" key="3">
    <source>
        <dbReference type="Google" id="ProtNLM"/>
    </source>
</evidence>
<gene>
    <name evidence="1" type="ORF">J437_LFUL016804</name>
</gene>
<sequence length="94" mass="10900">MQPRSSFKEIICIAHNFKGYDGQFLHRHIVSKLKAIPQVLMTGTKIISLKIEGYFPHFFNTLKNENYSGALPEKPFLGYETMTELEERLACYTK</sequence>
<evidence type="ECO:0000313" key="1">
    <source>
        <dbReference type="EMBL" id="KAG8225379.1"/>
    </source>
</evidence>
<reference evidence="1" key="1">
    <citation type="submission" date="2013-04" db="EMBL/GenBank/DDBJ databases">
        <authorList>
            <person name="Qu J."/>
            <person name="Murali S.C."/>
            <person name="Bandaranaike D."/>
            <person name="Bellair M."/>
            <person name="Blankenburg K."/>
            <person name="Chao H."/>
            <person name="Dinh H."/>
            <person name="Doddapaneni H."/>
            <person name="Downs B."/>
            <person name="Dugan-Rocha S."/>
            <person name="Elkadiri S."/>
            <person name="Gnanaolivu R.D."/>
            <person name="Hernandez B."/>
            <person name="Javaid M."/>
            <person name="Jayaseelan J.C."/>
            <person name="Lee S."/>
            <person name="Li M."/>
            <person name="Ming W."/>
            <person name="Munidasa M."/>
            <person name="Muniz J."/>
            <person name="Nguyen L."/>
            <person name="Ongeri F."/>
            <person name="Osuji N."/>
            <person name="Pu L.-L."/>
            <person name="Puazo M."/>
            <person name="Qu C."/>
            <person name="Quiroz J."/>
            <person name="Raj R."/>
            <person name="Weissenberger G."/>
            <person name="Xin Y."/>
            <person name="Zou X."/>
            <person name="Han Y."/>
            <person name="Richards S."/>
            <person name="Worley K."/>
            <person name="Muzny D."/>
            <person name="Gibbs R."/>
        </authorList>
    </citation>
    <scope>NUCLEOTIDE SEQUENCE</scope>
    <source>
        <strain evidence="1">Sampled in the wild</strain>
    </source>
</reference>
<evidence type="ECO:0000313" key="2">
    <source>
        <dbReference type="Proteomes" id="UP000792457"/>
    </source>
</evidence>
<name>A0A8K0NZB0_LADFU</name>
<keyword evidence="2" id="KW-1185">Reference proteome</keyword>
<dbReference type="EMBL" id="KZ308236">
    <property type="protein sequence ID" value="KAG8225379.1"/>
    <property type="molecule type" value="Genomic_DNA"/>
</dbReference>
<dbReference type="OrthoDB" id="6143337at2759"/>
<organism evidence="1 2">
    <name type="scientific">Ladona fulva</name>
    <name type="common">Scarce chaser dragonfly</name>
    <name type="synonym">Libellula fulva</name>
    <dbReference type="NCBI Taxonomy" id="123851"/>
    <lineage>
        <taxon>Eukaryota</taxon>
        <taxon>Metazoa</taxon>
        <taxon>Ecdysozoa</taxon>
        <taxon>Arthropoda</taxon>
        <taxon>Hexapoda</taxon>
        <taxon>Insecta</taxon>
        <taxon>Pterygota</taxon>
        <taxon>Palaeoptera</taxon>
        <taxon>Odonata</taxon>
        <taxon>Epiprocta</taxon>
        <taxon>Anisoptera</taxon>
        <taxon>Libelluloidea</taxon>
        <taxon>Libellulidae</taxon>
        <taxon>Ladona</taxon>
    </lineage>
</organism>
<proteinExistence type="predicted"/>
<dbReference type="Proteomes" id="UP000792457">
    <property type="component" value="Unassembled WGS sequence"/>
</dbReference>
<protein>
    <recommendedName>
        <fullName evidence="3">DNA-directed DNA polymerase</fullName>
    </recommendedName>
</protein>
<accession>A0A8K0NZB0</accession>
<reference evidence="1" key="2">
    <citation type="submission" date="2017-10" db="EMBL/GenBank/DDBJ databases">
        <title>Ladona fulva Genome sequencing and assembly.</title>
        <authorList>
            <person name="Murali S."/>
            <person name="Richards S."/>
            <person name="Bandaranaike D."/>
            <person name="Bellair M."/>
            <person name="Blankenburg K."/>
            <person name="Chao H."/>
            <person name="Dinh H."/>
            <person name="Doddapaneni H."/>
            <person name="Dugan-Rocha S."/>
            <person name="Elkadiri S."/>
            <person name="Gnanaolivu R."/>
            <person name="Hernandez B."/>
            <person name="Skinner E."/>
            <person name="Javaid M."/>
            <person name="Lee S."/>
            <person name="Li M."/>
            <person name="Ming W."/>
            <person name="Munidasa M."/>
            <person name="Muniz J."/>
            <person name="Nguyen L."/>
            <person name="Hughes D."/>
            <person name="Osuji N."/>
            <person name="Pu L.-L."/>
            <person name="Puazo M."/>
            <person name="Qu C."/>
            <person name="Quiroz J."/>
            <person name="Raj R."/>
            <person name="Weissenberger G."/>
            <person name="Xin Y."/>
            <person name="Zou X."/>
            <person name="Han Y."/>
            <person name="Worley K."/>
            <person name="Muzny D."/>
            <person name="Gibbs R."/>
        </authorList>
    </citation>
    <scope>NUCLEOTIDE SEQUENCE</scope>
    <source>
        <strain evidence="1">Sampled in the wild</strain>
    </source>
</reference>
<comment type="caution">
    <text evidence="1">The sequence shown here is derived from an EMBL/GenBank/DDBJ whole genome shotgun (WGS) entry which is preliminary data.</text>
</comment>
<dbReference type="AlphaFoldDB" id="A0A8K0NZB0"/>